<dbReference type="Proteomes" id="UP001341245">
    <property type="component" value="Unassembled WGS sequence"/>
</dbReference>
<evidence type="ECO:0000313" key="1">
    <source>
        <dbReference type="EMBL" id="KAK6005257.1"/>
    </source>
</evidence>
<gene>
    <name evidence="1" type="ORF">QM012_008036</name>
</gene>
<protein>
    <submittedName>
        <fullName evidence="1">Uncharacterized protein</fullName>
    </submittedName>
</protein>
<evidence type="ECO:0000313" key="2">
    <source>
        <dbReference type="Proteomes" id="UP001341245"/>
    </source>
</evidence>
<proteinExistence type="predicted"/>
<organism evidence="1 2">
    <name type="scientific">Aureobasidium pullulans</name>
    <name type="common">Black yeast</name>
    <name type="synonym">Pullularia pullulans</name>
    <dbReference type="NCBI Taxonomy" id="5580"/>
    <lineage>
        <taxon>Eukaryota</taxon>
        <taxon>Fungi</taxon>
        <taxon>Dikarya</taxon>
        <taxon>Ascomycota</taxon>
        <taxon>Pezizomycotina</taxon>
        <taxon>Dothideomycetes</taxon>
        <taxon>Dothideomycetidae</taxon>
        <taxon>Dothideales</taxon>
        <taxon>Saccotheciaceae</taxon>
        <taxon>Aureobasidium</taxon>
    </lineage>
</organism>
<dbReference type="EMBL" id="JASGXD010000006">
    <property type="protein sequence ID" value="KAK6005257.1"/>
    <property type="molecule type" value="Genomic_DNA"/>
</dbReference>
<reference evidence="1 2" key="1">
    <citation type="submission" date="2023-11" db="EMBL/GenBank/DDBJ databases">
        <title>Draft genome sequence and annotation of the polyextremotolerant black yeast-like fungus Aureobasidium pullulans NRRL 62042.</title>
        <authorList>
            <person name="Dielentheis-Frenken M.R.E."/>
            <person name="Wibberg D."/>
            <person name="Blank L.M."/>
            <person name="Tiso T."/>
        </authorList>
    </citation>
    <scope>NUCLEOTIDE SEQUENCE [LARGE SCALE GENOMIC DNA]</scope>
    <source>
        <strain evidence="1 2">NRRL 62042</strain>
    </source>
</reference>
<comment type="caution">
    <text evidence="1">The sequence shown here is derived from an EMBL/GenBank/DDBJ whole genome shotgun (WGS) entry which is preliminary data.</text>
</comment>
<keyword evidence="2" id="KW-1185">Reference proteome</keyword>
<sequence length="265" mass="30324">MIPSLINTYLAHYLHKVINHVLQSALDEEFSPGERWGSDWLLIEQRYHQDFSVPTMPLVQPFKSGFLNASIDHLQNFVTIELNGRAGAMAELPTAFGIIDERTALDNTISFWVQDHVSPMQEAQIRTMWGGETALDRMLANYIDDSEYISHEQNATANMTKEESRTHLHTRQDTELNRSALQFYKLAGSTRVLEGASQARECLDDSIQSQELNQTTKWFEFRLHASCAMGHICLINDYGPVEIMTNRVFKSDMFDANRVGRAFDF</sequence>
<accession>A0ABR0TM73</accession>
<name>A0ABR0TM73_AURPU</name>